<dbReference type="EMBL" id="CP002042">
    <property type="protein sequence ID" value="ADH62198.1"/>
    <property type="molecule type" value="Genomic_DNA"/>
</dbReference>
<dbReference type="AlphaFoldDB" id="D7BHG0"/>
<organism evidence="10 11">
    <name type="scientific">Allomeiothermus silvanus (strain ATCC 700542 / DSM 9946 / NBRC 106475 / NCIMB 13440 / VI-R2)</name>
    <name type="common">Thermus silvanus</name>
    <dbReference type="NCBI Taxonomy" id="526227"/>
    <lineage>
        <taxon>Bacteria</taxon>
        <taxon>Thermotogati</taxon>
        <taxon>Deinococcota</taxon>
        <taxon>Deinococci</taxon>
        <taxon>Thermales</taxon>
        <taxon>Thermaceae</taxon>
        <taxon>Allomeiothermus</taxon>
    </lineage>
</organism>
<proteinExistence type="predicted"/>
<sequence>MDKTDYAWQIRNAVYSDIQFADTKAGFITGLATLGVALLKDLPPHLPGWKITLVIVAGLLLLGAIVTSVLSVRPRSARNPKGTIFWGHIAAHPDFAAYKQALEKSDSFQEVAEQAYAISRITRQKYALIAYATNFLFLGLVFLWISLLWTGLGS</sequence>
<evidence type="ECO:0000256" key="4">
    <source>
        <dbReference type="ARBA" id="ARBA00022741"/>
    </source>
</evidence>
<dbReference type="Pfam" id="PF18967">
    <property type="entry name" value="PycTM"/>
    <property type="match status" value="1"/>
</dbReference>
<evidence type="ECO:0000256" key="8">
    <source>
        <dbReference type="SAM" id="Phobius"/>
    </source>
</evidence>
<dbReference type="GO" id="GO:0000166">
    <property type="term" value="F:nucleotide binding"/>
    <property type="evidence" value="ECO:0007669"/>
    <property type="project" value="UniProtKB-KW"/>
</dbReference>
<keyword evidence="3 8" id="KW-0812">Transmembrane</keyword>
<feature type="transmembrane region" description="Helical" evidence="8">
    <location>
        <begin position="51"/>
        <end position="72"/>
    </location>
</feature>
<dbReference type="GO" id="GO:0051607">
    <property type="term" value="P:defense response to virus"/>
    <property type="evidence" value="ECO:0007669"/>
    <property type="project" value="UniProtKB-KW"/>
</dbReference>
<reference evidence="10 11" key="1">
    <citation type="journal article" date="2010" name="Stand. Genomic Sci.">
        <title>Complete genome sequence of Meiothermus silvanus type strain (VI-R2).</title>
        <authorList>
            <person name="Sikorski J."/>
            <person name="Tindall B.J."/>
            <person name="Lowry S."/>
            <person name="Lucas S."/>
            <person name="Nolan M."/>
            <person name="Copeland A."/>
            <person name="Glavina Del Rio T."/>
            <person name="Tice H."/>
            <person name="Cheng J.F."/>
            <person name="Han C."/>
            <person name="Pitluck S."/>
            <person name="Liolios K."/>
            <person name="Ivanova N."/>
            <person name="Mavromatis K."/>
            <person name="Mikhailova N."/>
            <person name="Pati A."/>
            <person name="Goodwin L."/>
            <person name="Chen A."/>
            <person name="Palaniappan K."/>
            <person name="Land M."/>
            <person name="Hauser L."/>
            <person name="Chang Y.J."/>
            <person name="Jeffries C.D."/>
            <person name="Rohde M."/>
            <person name="Goker M."/>
            <person name="Woyke T."/>
            <person name="Bristow J."/>
            <person name="Eisen J.A."/>
            <person name="Markowitz V."/>
            <person name="Hugenholtz P."/>
            <person name="Kyrpides N.C."/>
            <person name="Klenk H.P."/>
            <person name="Lapidus A."/>
        </authorList>
    </citation>
    <scope>NUCLEOTIDE SEQUENCE [LARGE SCALE GENOMIC DNA]</scope>
    <source>
        <strain evidence="11">ATCC 700542 / DSM 9946 / VI-R2</strain>
    </source>
</reference>
<dbReference type="RefSeq" id="WP_013156805.1">
    <property type="nucleotide sequence ID" value="NC_014212.1"/>
</dbReference>
<evidence type="ECO:0000256" key="1">
    <source>
        <dbReference type="ARBA" id="ARBA00004236"/>
    </source>
</evidence>
<keyword evidence="2" id="KW-1003">Cell membrane</keyword>
<evidence type="ECO:0000259" key="9">
    <source>
        <dbReference type="Pfam" id="PF18967"/>
    </source>
</evidence>
<dbReference type="STRING" id="526227.Mesil_0254"/>
<dbReference type="GO" id="GO:0005886">
    <property type="term" value="C:plasma membrane"/>
    <property type="evidence" value="ECO:0007669"/>
    <property type="project" value="UniProtKB-SubCell"/>
</dbReference>
<evidence type="ECO:0000256" key="7">
    <source>
        <dbReference type="ARBA" id="ARBA00023136"/>
    </source>
</evidence>
<dbReference type="KEGG" id="msv:Mesil_0254"/>
<evidence type="ECO:0000256" key="3">
    <source>
        <dbReference type="ARBA" id="ARBA00022692"/>
    </source>
</evidence>
<protein>
    <recommendedName>
        <fullName evidence="9">Pycsar effector protein domain-containing protein</fullName>
    </recommendedName>
</protein>
<dbReference type="InterPro" id="IPR043760">
    <property type="entry name" value="PycTM_dom"/>
</dbReference>
<keyword evidence="6" id="KW-0051">Antiviral defense</keyword>
<keyword evidence="7 8" id="KW-0472">Membrane</keyword>
<evidence type="ECO:0000256" key="2">
    <source>
        <dbReference type="ARBA" id="ARBA00022475"/>
    </source>
</evidence>
<keyword evidence="11" id="KW-1185">Reference proteome</keyword>
<evidence type="ECO:0000313" key="10">
    <source>
        <dbReference type="EMBL" id="ADH62198.1"/>
    </source>
</evidence>
<feature type="transmembrane region" description="Helical" evidence="8">
    <location>
        <begin position="128"/>
        <end position="149"/>
    </location>
</feature>
<feature type="transmembrane region" description="Helical" evidence="8">
    <location>
        <begin position="21"/>
        <end position="39"/>
    </location>
</feature>
<dbReference type="OrthoDB" id="35439at2"/>
<name>D7BHG0_ALLS1</name>
<evidence type="ECO:0000256" key="6">
    <source>
        <dbReference type="ARBA" id="ARBA00023118"/>
    </source>
</evidence>
<gene>
    <name evidence="10" type="ordered locus">Mesil_0254</name>
</gene>
<evidence type="ECO:0000256" key="5">
    <source>
        <dbReference type="ARBA" id="ARBA00022989"/>
    </source>
</evidence>
<keyword evidence="4" id="KW-0547">Nucleotide-binding</keyword>
<comment type="subcellular location">
    <subcellularLocation>
        <location evidence="1">Cell membrane</location>
    </subcellularLocation>
</comment>
<accession>D7BHG0</accession>
<dbReference type="Proteomes" id="UP000001916">
    <property type="component" value="Chromosome"/>
</dbReference>
<feature type="domain" description="Pycsar effector protein" evidence="9">
    <location>
        <begin position="7"/>
        <end position="148"/>
    </location>
</feature>
<keyword evidence="5 8" id="KW-1133">Transmembrane helix</keyword>
<dbReference type="HOGENOM" id="CLU_1702184_0_0_0"/>
<evidence type="ECO:0000313" key="11">
    <source>
        <dbReference type="Proteomes" id="UP000001916"/>
    </source>
</evidence>